<accession>L0HF81</accession>
<evidence type="ECO:0000313" key="2">
    <source>
        <dbReference type="EMBL" id="AGB01978.1"/>
    </source>
</evidence>
<reference evidence="3" key="1">
    <citation type="submission" date="2011-12" db="EMBL/GenBank/DDBJ databases">
        <title>Complete sequence of Methanoregula formicicum SMSP.</title>
        <authorList>
            <person name="Lucas S."/>
            <person name="Han J."/>
            <person name="Lapidus A."/>
            <person name="Cheng J.-F."/>
            <person name="Goodwin L."/>
            <person name="Pitluck S."/>
            <person name="Peters L."/>
            <person name="Ovchinnikova G."/>
            <person name="Teshima H."/>
            <person name="Detter J.C."/>
            <person name="Han C."/>
            <person name="Tapia R."/>
            <person name="Land M."/>
            <person name="Hauser L."/>
            <person name="Kyrpides N."/>
            <person name="Ivanova N."/>
            <person name="Pagani I."/>
            <person name="Imachi H."/>
            <person name="Tamaki H."/>
            <person name="Sekiguchi Y."/>
            <person name="Kamagata Y."/>
            <person name="Cadillo-Quiroz H."/>
            <person name="Zinder S."/>
            <person name="Liu W.-T."/>
            <person name="Woyke T."/>
        </authorList>
    </citation>
    <scope>NUCLEOTIDE SEQUENCE [LARGE SCALE GENOMIC DNA]</scope>
    <source>
        <strain evidence="3">DSM 22288 / NBRC 105244 / SMSP</strain>
    </source>
</reference>
<reference evidence="2 3" key="2">
    <citation type="journal article" date="2014" name="Genome Announc.">
        <title>Complete Genome Sequence of Methanoregula formicica SMSPT, a Mesophilic Hydrogenotrophic Methanogen Isolated from a Methanogenic Upflow Anaerobic Sludge Blanket Reactor.</title>
        <authorList>
            <person name="Yamamoto K."/>
            <person name="Tamaki H."/>
            <person name="Cadillo-Quiroz H."/>
            <person name="Imachi H."/>
            <person name="Kyrpides N."/>
            <person name="Woyke T."/>
            <person name="Goodwin L."/>
            <person name="Zinder S.H."/>
            <person name="Kamagata Y."/>
            <person name="Liu W.T."/>
        </authorList>
    </citation>
    <scope>NUCLEOTIDE SEQUENCE [LARGE SCALE GENOMIC DNA]</scope>
    <source>
        <strain evidence="3">DSM 22288 / NBRC 105244 / SMSP</strain>
    </source>
</reference>
<dbReference type="EMBL" id="CP003167">
    <property type="protein sequence ID" value="AGB01978.1"/>
    <property type="molecule type" value="Genomic_DNA"/>
</dbReference>
<dbReference type="InParanoid" id="L0HF81"/>
<dbReference type="HOGENOM" id="CLU_1639960_0_0_2"/>
<keyword evidence="3" id="KW-1185">Reference proteome</keyword>
<feature type="region of interest" description="Disordered" evidence="1">
    <location>
        <begin position="1"/>
        <end position="27"/>
    </location>
</feature>
<evidence type="ECO:0000313" key="3">
    <source>
        <dbReference type="Proteomes" id="UP000010824"/>
    </source>
</evidence>
<dbReference type="RefSeq" id="WP_015284942.1">
    <property type="nucleotide sequence ID" value="NC_019943.1"/>
</dbReference>
<gene>
    <name evidence="2" type="ordered locus">Metfor_0923</name>
</gene>
<sequence>MRGKKAGQKPTLQVQHRKPQEIVQKKKEPEVIVHPPMDVTVENAQPGRMRKYPIVYEAMDLLRTYGYEPVRLSEPSIPINIIGMKQNGSLLILALRSRLPVPSAARLREIYTDKVDYLRSMAGRVKDRIMIWVYSPACGWRYYIVYPGGLRFDLDFPKSIE</sequence>
<dbReference type="KEGG" id="mfo:Metfor_0923"/>
<dbReference type="OrthoDB" id="118036at2157"/>
<name>L0HF81_METFS</name>
<evidence type="ECO:0000256" key="1">
    <source>
        <dbReference type="SAM" id="MobiDB-lite"/>
    </source>
</evidence>
<proteinExistence type="predicted"/>
<organism evidence="2 3">
    <name type="scientific">Methanoregula formicica (strain DSM 22288 / NBRC 105244 / SMSP)</name>
    <dbReference type="NCBI Taxonomy" id="593750"/>
    <lineage>
        <taxon>Archaea</taxon>
        <taxon>Methanobacteriati</taxon>
        <taxon>Methanobacteriota</taxon>
        <taxon>Stenosarchaea group</taxon>
        <taxon>Methanomicrobia</taxon>
        <taxon>Methanomicrobiales</taxon>
        <taxon>Methanoregulaceae</taxon>
        <taxon>Methanoregula</taxon>
    </lineage>
</organism>
<dbReference type="eggNOG" id="arCOG09441">
    <property type="taxonomic scope" value="Archaea"/>
</dbReference>
<dbReference type="Proteomes" id="UP000010824">
    <property type="component" value="Chromosome"/>
</dbReference>
<protein>
    <submittedName>
        <fullName evidence="2">Uncharacterized protein</fullName>
    </submittedName>
</protein>
<dbReference type="GeneID" id="14310236"/>
<feature type="compositionally biased region" description="Basic and acidic residues" evidence="1">
    <location>
        <begin position="18"/>
        <end position="27"/>
    </location>
</feature>
<dbReference type="AlphaFoldDB" id="L0HF81"/>